<evidence type="ECO:0000256" key="2">
    <source>
        <dbReference type="ARBA" id="ARBA00023125"/>
    </source>
</evidence>
<dbReference type="PANTHER" id="PTHR33204">
    <property type="entry name" value="TRANSCRIPTIONAL REGULATOR, MARR FAMILY"/>
    <property type="match status" value="1"/>
</dbReference>
<comment type="caution">
    <text evidence="5">The sequence shown here is derived from an EMBL/GenBank/DDBJ whole genome shotgun (WGS) entry which is preliminary data.</text>
</comment>
<organism evidence="5 6">
    <name type="scientific">Rhodococcoides corynebacterioides</name>
    <dbReference type="NCBI Taxonomy" id="53972"/>
    <lineage>
        <taxon>Bacteria</taxon>
        <taxon>Bacillati</taxon>
        <taxon>Actinomycetota</taxon>
        <taxon>Actinomycetes</taxon>
        <taxon>Mycobacteriales</taxon>
        <taxon>Nocardiaceae</taxon>
        <taxon>Rhodococcoides</taxon>
    </lineage>
</organism>
<dbReference type="SUPFAM" id="SSF46785">
    <property type="entry name" value="Winged helix' DNA-binding domain"/>
    <property type="match status" value="1"/>
</dbReference>
<protein>
    <submittedName>
        <fullName evidence="5">DNA-binding HxlR family transcriptional regulator</fullName>
    </submittedName>
</protein>
<proteinExistence type="predicted"/>
<dbReference type="InterPro" id="IPR036390">
    <property type="entry name" value="WH_DNA-bd_sf"/>
</dbReference>
<name>A0ABS2KRH8_9NOCA</name>
<dbReference type="InterPro" id="IPR002577">
    <property type="entry name" value="HTH_HxlR"/>
</dbReference>
<dbReference type="PROSITE" id="PS51118">
    <property type="entry name" value="HTH_HXLR"/>
    <property type="match status" value="1"/>
</dbReference>
<dbReference type="Pfam" id="PF01638">
    <property type="entry name" value="HxlR"/>
    <property type="match status" value="1"/>
</dbReference>
<evidence type="ECO:0000256" key="3">
    <source>
        <dbReference type="ARBA" id="ARBA00023163"/>
    </source>
</evidence>
<evidence type="ECO:0000313" key="5">
    <source>
        <dbReference type="EMBL" id="MBM7413866.1"/>
    </source>
</evidence>
<dbReference type="Proteomes" id="UP000703038">
    <property type="component" value="Unassembled WGS sequence"/>
</dbReference>
<keyword evidence="3" id="KW-0804">Transcription</keyword>
<evidence type="ECO:0000259" key="4">
    <source>
        <dbReference type="PROSITE" id="PS51118"/>
    </source>
</evidence>
<dbReference type="Gene3D" id="1.10.10.10">
    <property type="entry name" value="Winged helix-like DNA-binding domain superfamily/Winged helix DNA-binding domain"/>
    <property type="match status" value="1"/>
</dbReference>
<dbReference type="InterPro" id="IPR036388">
    <property type="entry name" value="WH-like_DNA-bd_sf"/>
</dbReference>
<reference evidence="5 6" key="1">
    <citation type="submission" date="2021-01" db="EMBL/GenBank/DDBJ databases">
        <title>Genomics of switchgrass bacterial isolates.</title>
        <authorList>
            <person name="Shade A."/>
        </authorList>
    </citation>
    <scope>NUCLEOTIDE SEQUENCE [LARGE SCALE GENOMIC DNA]</scope>
    <source>
        <strain evidence="5 6">PvP111</strain>
    </source>
</reference>
<keyword evidence="1" id="KW-0805">Transcription regulation</keyword>
<feature type="domain" description="HTH hxlR-type" evidence="4">
    <location>
        <begin position="12"/>
        <end position="106"/>
    </location>
</feature>
<evidence type="ECO:0000256" key="1">
    <source>
        <dbReference type="ARBA" id="ARBA00023015"/>
    </source>
</evidence>
<dbReference type="PANTHER" id="PTHR33204:SF18">
    <property type="entry name" value="TRANSCRIPTIONAL REGULATORY PROTEIN"/>
    <property type="match status" value="1"/>
</dbReference>
<keyword evidence="2 5" id="KW-0238">DNA-binding</keyword>
<sequence length="171" mass="18821">MAMGTDYAAQDCSLARALEIVGERWTLLVVRDSLFGVRRFSDFQHHLGTSKAVLSQRLSALVEHGLLSRERVGGREEYRPTEILVDLWPALHALTVWGERAAPALDGPRRVFRHEPCGGELDERGSCPRCGIVPAAGRVVVSPGPGVTATPRPDAVSRALREPRRLLEPIR</sequence>
<keyword evidence="6" id="KW-1185">Reference proteome</keyword>
<accession>A0ABS2KRH8</accession>
<gene>
    <name evidence="5" type="ORF">JOE42_000599</name>
</gene>
<dbReference type="RefSeq" id="WP_204866584.1">
    <property type="nucleotide sequence ID" value="NZ_JAFBBK010000001.1"/>
</dbReference>
<dbReference type="GO" id="GO:0003677">
    <property type="term" value="F:DNA binding"/>
    <property type="evidence" value="ECO:0007669"/>
    <property type="project" value="UniProtKB-KW"/>
</dbReference>
<dbReference type="EMBL" id="JAFBBK010000001">
    <property type="protein sequence ID" value="MBM7413866.1"/>
    <property type="molecule type" value="Genomic_DNA"/>
</dbReference>
<evidence type="ECO:0000313" key="6">
    <source>
        <dbReference type="Proteomes" id="UP000703038"/>
    </source>
</evidence>